<evidence type="ECO:0000313" key="3">
    <source>
        <dbReference type="Proteomes" id="UP000789595"/>
    </source>
</evidence>
<feature type="region of interest" description="Disordered" evidence="1">
    <location>
        <begin position="298"/>
        <end position="602"/>
    </location>
</feature>
<dbReference type="EMBL" id="CAKKNE010000001">
    <property type="protein sequence ID" value="CAH0366947.1"/>
    <property type="molecule type" value="Genomic_DNA"/>
</dbReference>
<evidence type="ECO:0000256" key="1">
    <source>
        <dbReference type="SAM" id="MobiDB-lite"/>
    </source>
</evidence>
<feature type="compositionally biased region" description="Basic residues" evidence="1">
    <location>
        <begin position="76"/>
        <end position="85"/>
    </location>
</feature>
<feature type="compositionally biased region" description="Basic and acidic residues" evidence="1">
    <location>
        <begin position="109"/>
        <end position="120"/>
    </location>
</feature>
<feature type="compositionally biased region" description="Basic and acidic residues" evidence="1">
    <location>
        <begin position="43"/>
        <end position="71"/>
    </location>
</feature>
<feature type="compositionally biased region" description="Basic and acidic residues" evidence="1">
    <location>
        <begin position="543"/>
        <end position="557"/>
    </location>
</feature>
<feature type="region of interest" description="Disordered" evidence="1">
    <location>
        <begin position="133"/>
        <end position="158"/>
    </location>
</feature>
<organism evidence="2 3">
    <name type="scientific">Pelagomonas calceolata</name>
    <dbReference type="NCBI Taxonomy" id="35677"/>
    <lineage>
        <taxon>Eukaryota</taxon>
        <taxon>Sar</taxon>
        <taxon>Stramenopiles</taxon>
        <taxon>Ochrophyta</taxon>
        <taxon>Pelagophyceae</taxon>
        <taxon>Pelagomonadales</taxon>
        <taxon>Pelagomonadaceae</taxon>
        <taxon>Pelagomonas</taxon>
    </lineage>
</organism>
<feature type="compositionally biased region" description="Basic and acidic residues" evidence="1">
    <location>
        <begin position="370"/>
        <end position="387"/>
    </location>
</feature>
<protein>
    <submittedName>
        <fullName evidence="2">Uncharacterized protein</fullName>
    </submittedName>
</protein>
<gene>
    <name evidence="2" type="ORF">PECAL_1P34620</name>
</gene>
<feature type="compositionally biased region" description="Low complexity" evidence="1">
    <location>
        <begin position="404"/>
        <end position="415"/>
    </location>
</feature>
<name>A0A8J2SI19_9STRA</name>
<proteinExistence type="predicted"/>
<feature type="compositionally biased region" description="Basic and acidic residues" evidence="1">
    <location>
        <begin position="458"/>
        <end position="477"/>
    </location>
</feature>
<sequence length="614" mass="68654">MPYARSAPTADAAHYEQDRALQWQREKQIRKDAARRRKLRAQSNEKRQAAETERAQNEYAERKHKKLEYVKYLRSQLRKRQKPKRTPREPTQYEVEERRKEASKRRAVQAREREAARRTDALAAATAAARALARKNARRAQDADSVARTAPPMGACPTTRSSCGDLAAPGLDGTQPWSAVADAAAARLQRRIDRGRQAQEALSRRHEQHVASICDSPASTMLFQAWREEAAAAVERGQAAAAAPAPATNNEVWSKRLDHAPSTLFSSLDLSLNERQKASLPPQPKVGGYGAIHAAKASTPPKKVYAKRGEGLDTPTTGYARRAALKGRTPPQRTPSSGAPTTASSRRTRQKKPKPASPKERWGAGGRQTAAEREKELLRKRKADFAARQRLKNQQKARRKAQKSQRASASTAATSVYQKPLELQKAPAPMPCERSPDLPVSRPKPRRKAPVDTALISVEERDVAKSLRRLDGLIQERLKRRQKPTKPAWRPPSPLGSLSPVHESPARRPSPRRRRGDARSPDGWRRCSPVSDASPPPRRRRRDDRERRRAPTQREWDETPVGGGDAAADFENAARHMGSQKPRRRHLPDRPPLPDRTNQGEGLVVQTSLAYLLE</sequence>
<dbReference type="Proteomes" id="UP000789595">
    <property type="component" value="Unassembled WGS sequence"/>
</dbReference>
<evidence type="ECO:0000313" key="2">
    <source>
        <dbReference type="EMBL" id="CAH0366947.1"/>
    </source>
</evidence>
<feature type="compositionally biased region" description="Low complexity" evidence="1">
    <location>
        <begin position="334"/>
        <end position="345"/>
    </location>
</feature>
<comment type="caution">
    <text evidence="2">The sequence shown here is derived from an EMBL/GenBank/DDBJ whole genome shotgun (WGS) entry which is preliminary data.</text>
</comment>
<accession>A0A8J2SI19</accession>
<feature type="compositionally biased region" description="Basic residues" evidence="1">
    <location>
        <begin position="389"/>
        <end position="403"/>
    </location>
</feature>
<reference evidence="2" key="1">
    <citation type="submission" date="2021-11" db="EMBL/GenBank/DDBJ databases">
        <authorList>
            <consortium name="Genoscope - CEA"/>
            <person name="William W."/>
        </authorList>
    </citation>
    <scope>NUCLEOTIDE SEQUENCE</scope>
</reference>
<dbReference type="AlphaFoldDB" id="A0A8J2SI19"/>
<keyword evidence="3" id="KW-1185">Reference proteome</keyword>
<feature type="region of interest" description="Disordered" evidence="1">
    <location>
        <begin position="29"/>
        <end position="121"/>
    </location>
</feature>